<feature type="region of interest" description="Disordered" evidence="1">
    <location>
        <begin position="1"/>
        <end position="26"/>
    </location>
</feature>
<evidence type="ECO:0000259" key="2">
    <source>
        <dbReference type="PROSITE" id="PS50943"/>
    </source>
</evidence>
<dbReference type="CDD" id="cd00093">
    <property type="entry name" value="HTH_XRE"/>
    <property type="match status" value="1"/>
</dbReference>
<dbReference type="InterPro" id="IPR001387">
    <property type="entry name" value="Cro/C1-type_HTH"/>
</dbReference>
<dbReference type="EMBL" id="JBHTBX010000021">
    <property type="protein sequence ID" value="MFC7436548.1"/>
    <property type="molecule type" value="Genomic_DNA"/>
</dbReference>
<evidence type="ECO:0000313" key="3">
    <source>
        <dbReference type="EMBL" id="MFC7436548.1"/>
    </source>
</evidence>
<feature type="domain" description="HTH cro/C1-type" evidence="2">
    <location>
        <begin position="19"/>
        <end position="65"/>
    </location>
</feature>
<keyword evidence="4" id="KW-1185">Reference proteome</keyword>
<name>A0ABW2REN8_9BURK</name>
<evidence type="ECO:0000256" key="1">
    <source>
        <dbReference type="SAM" id="MobiDB-lite"/>
    </source>
</evidence>
<dbReference type="SUPFAM" id="SSF47413">
    <property type="entry name" value="lambda repressor-like DNA-binding domains"/>
    <property type="match status" value="1"/>
</dbReference>
<feature type="region of interest" description="Disordered" evidence="1">
    <location>
        <begin position="72"/>
        <end position="98"/>
    </location>
</feature>
<dbReference type="InterPro" id="IPR010982">
    <property type="entry name" value="Lambda_DNA-bd_dom_sf"/>
</dbReference>
<dbReference type="Proteomes" id="UP001596495">
    <property type="component" value="Unassembled WGS sequence"/>
</dbReference>
<dbReference type="Pfam" id="PF13560">
    <property type="entry name" value="HTH_31"/>
    <property type="match status" value="1"/>
</dbReference>
<organism evidence="3 4">
    <name type="scientific">Hydrogenophaga bisanensis</name>
    <dbReference type="NCBI Taxonomy" id="439611"/>
    <lineage>
        <taxon>Bacteria</taxon>
        <taxon>Pseudomonadati</taxon>
        <taxon>Pseudomonadota</taxon>
        <taxon>Betaproteobacteria</taxon>
        <taxon>Burkholderiales</taxon>
        <taxon>Comamonadaceae</taxon>
        <taxon>Hydrogenophaga</taxon>
    </lineage>
</organism>
<reference evidence="4" key="1">
    <citation type="journal article" date="2019" name="Int. J. Syst. Evol. Microbiol.">
        <title>The Global Catalogue of Microorganisms (GCM) 10K type strain sequencing project: providing services to taxonomists for standard genome sequencing and annotation.</title>
        <authorList>
            <consortium name="The Broad Institute Genomics Platform"/>
            <consortium name="The Broad Institute Genome Sequencing Center for Infectious Disease"/>
            <person name="Wu L."/>
            <person name="Ma J."/>
        </authorList>
    </citation>
    <scope>NUCLEOTIDE SEQUENCE [LARGE SCALE GENOMIC DNA]</scope>
    <source>
        <strain evidence="4">CCUG 54518</strain>
    </source>
</reference>
<dbReference type="SMART" id="SM00530">
    <property type="entry name" value="HTH_XRE"/>
    <property type="match status" value="1"/>
</dbReference>
<dbReference type="RefSeq" id="WP_382260228.1">
    <property type="nucleotide sequence ID" value="NZ_JBHTBX010000021.1"/>
</dbReference>
<comment type="caution">
    <text evidence="3">The sequence shown here is derived from an EMBL/GenBank/DDBJ whole genome shotgun (WGS) entry which is preliminary data.</text>
</comment>
<gene>
    <name evidence="3" type="ORF">ACFQNJ_18735</name>
</gene>
<accession>A0ABW2REN8</accession>
<dbReference type="PROSITE" id="PS50943">
    <property type="entry name" value="HTH_CROC1"/>
    <property type="match status" value="1"/>
</dbReference>
<feature type="compositionally biased region" description="Basic and acidic residues" evidence="1">
    <location>
        <begin position="9"/>
        <end position="26"/>
    </location>
</feature>
<protein>
    <submittedName>
        <fullName evidence="3">Multiprotein-bridging factor 1 family protein</fullName>
    </submittedName>
</protein>
<sequence>MAAQHPKKTLLDPDTGSRLKEARERAGMSQAALANLAQITRFTQAGYESGATEPNTGYLRRIEAAGLDPVRVKPRRSGRGRIASAGGSLQSNPFPRSDPFACFGLLL</sequence>
<dbReference type="Gene3D" id="1.10.260.40">
    <property type="entry name" value="lambda repressor-like DNA-binding domains"/>
    <property type="match status" value="1"/>
</dbReference>
<evidence type="ECO:0000313" key="4">
    <source>
        <dbReference type="Proteomes" id="UP001596495"/>
    </source>
</evidence>
<proteinExistence type="predicted"/>